<dbReference type="GO" id="GO:0046872">
    <property type="term" value="F:metal ion binding"/>
    <property type="evidence" value="ECO:0007669"/>
    <property type="project" value="UniProtKB-KW"/>
</dbReference>
<dbReference type="SUPFAM" id="SSF56014">
    <property type="entry name" value="Nitrite and sulphite reductase 4Fe-4S domain-like"/>
    <property type="match status" value="1"/>
</dbReference>
<accession>A0A1G7DA71</accession>
<gene>
    <name evidence="8" type="ORF">SAMN04488105_10492</name>
</gene>
<evidence type="ECO:0000256" key="2">
    <source>
        <dbReference type="ARBA" id="ARBA00022617"/>
    </source>
</evidence>
<dbReference type="AlphaFoldDB" id="A0A1G7DA71"/>
<evidence type="ECO:0000256" key="5">
    <source>
        <dbReference type="ARBA" id="ARBA00023004"/>
    </source>
</evidence>
<keyword evidence="6" id="KW-0411">Iron-sulfur</keyword>
<dbReference type="Gene3D" id="3.30.413.10">
    <property type="entry name" value="Sulfite Reductase Hemoprotein, domain 1"/>
    <property type="match status" value="2"/>
</dbReference>
<feature type="domain" description="Nitrite/Sulfite reductase ferredoxin-like" evidence="7">
    <location>
        <begin position="17"/>
        <end position="82"/>
    </location>
</feature>
<proteinExistence type="predicted"/>
<evidence type="ECO:0000256" key="6">
    <source>
        <dbReference type="ARBA" id="ARBA00023014"/>
    </source>
</evidence>
<reference evidence="9" key="1">
    <citation type="submission" date="2016-10" db="EMBL/GenBank/DDBJ databases">
        <authorList>
            <person name="Varghese N."/>
            <person name="Submissions S."/>
        </authorList>
    </citation>
    <scope>NUCLEOTIDE SEQUENCE [LARGE SCALE GENOMIC DNA]</scope>
    <source>
        <strain evidence="9">DSM 10146</strain>
    </source>
</reference>
<dbReference type="RefSeq" id="WP_089957131.1">
    <property type="nucleotide sequence ID" value="NZ_FNAV01000004.1"/>
</dbReference>
<evidence type="ECO:0000256" key="1">
    <source>
        <dbReference type="ARBA" id="ARBA00022485"/>
    </source>
</evidence>
<evidence type="ECO:0000256" key="4">
    <source>
        <dbReference type="ARBA" id="ARBA00023002"/>
    </source>
</evidence>
<evidence type="ECO:0000313" key="9">
    <source>
        <dbReference type="Proteomes" id="UP000198994"/>
    </source>
</evidence>
<name>A0A1G7DA71_9RHOB</name>
<evidence type="ECO:0000256" key="3">
    <source>
        <dbReference type="ARBA" id="ARBA00022723"/>
    </source>
</evidence>
<sequence>MSVAPEVKGWCPGAHRPMMSGDGLVVRVRPRLARLEPAQVAGLCALAQAHGNGFLDLTNRANLQIRGVAPEAHEPVLQALAELDLLDADPRIEGRRNILVTPFWQRGDRTARLARALLAALADLPELPAKTGFAVDTGPQPVLVEDPADFRFERAKAGLILRADGCALGRPVTDRSAIPALLEMAEWFDAHRSPERRRMAQVLAAHSLPEAWMTTSPRPRAPRPGPGATPQGALLGAAFGQIDAGALARVLHDSGATALRVTPWRLILLEGAEMPGGSGFITAPGDPLLSSDACPGAPFCPAASVETRNLARALAPRVGGGLHVSGCAKGCARSRPAAMVLTGRDGRFDLIENGHAWDAPRRTGLSTQDILEEPSGTR</sequence>
<dbReference type="GO" id="GO:0051539">
    <property type="term" value="F:4 iron, 4 sulfur cluster binding"/>
    <property type="evidence" value="ECO:0007669"/>
    <property type="project" value="UniProtKB-KW"/>
</dbReference>
<dbReference type="Gene3D" id="3.90.480.10">
    <property type="entry name" value="Sulfite Reductase Hemoprotein,Domain 2"/>
    <property type="match status" value="1"/>
</dbReference>
<dbReference type="Pfam" id="PF03460">
    <property type="entry name" value="NIR_SIR_ferr"/>
    <property type="match status" value="1"/>
</dbReference>
<dbReference type="OrthoDB" id="7459360at2"/>
<dbReference type="PANTHER" id="PTHR32439:SF9">
    <property type="entry name" value="BLR3264 PROTEIN"/>
    <property type="match status" value="1"/>
</dbReference>
<dbReference type="GO" id="GO:0016491">
    <property type="term" value="F:oxidoreductase activity"/>
    <property type="evidence" value="ECO:0007669"/>
    <property type="project" value="UniProtKB-KW"/>
</dbReference>
<keyword evidence="5" id="KW-0408">Iron</keyword>
<evidence type="ECO:0000313" key="8">
    <source>
        <dbReference type="EMBL" id="SDE48451.1"/>
    </source>
</evidence>
<organism evidence="8 9">
    <name type="scientific">Salipiger thiooxidans</name>
    <dbReference type="NCBI Taxonomy" id="282683"/>
    <lineage>
        <taxon>Bacteria</taxon>
        <taxon>Pseudomonadati</taxon>
        <taxon>Pseudomonadota</taxon>
        <taxon>Alphaproteobacteria</taxon>
        <taxon>Rhodobacterales</taxon>
        <taxon>Roseobacteraceae</taxon>
        <taxon>Salipiger</taxon>
    </lineage>
</organism>
<keyword evidence="3" id="KW-0479">Metal-binding</keyword>
<dbReference type="SUPFAM" id="SSF55124">
    <property type="entry name" value="Nitrite/Sulfite reductase N-terminal domain-like"/>
    <property type="match status" value="1"/>
</dbReference>
<dbReference type="PANTHER" id="PTHR32439">
    <property type="entry name" value="FERREDOXIN--NITRITE REDUCTASE, CHLOROPLASTIC"/>
    <property type="match status" value="1"/>
</dbReference>
<dbReference type="InterPro" id="IPR036136">
    <property type="entry name" value="Nit/Sulf_reduc_fer-like_dom_sf"/>
</dbReference>
<evidence type="ECO:0000259" key="7">
    <source>
        <dbReference type="Pfam" id="PF03460"/>
    </source>
</evidence>
<keyword evidence="9" id="KW-1185">Reference proteome</keyword>
<dbReference type="InterPro" id="IPR045854">
    <property type="entry name" value="NO2/SO3_Rdtase_4Fe4S_sf"/>
</dbReference>
<dbReference type="Proteomes" id="UP000198994">
    <property type="component" value="Unassembled WGS sequence"/>
</dbReference>
<protein>
    <submittedName>
        <fullName evidence="8">Precorrin-3B synthase</fullName>
    </submittedName>
</protein>
<dbReference type="STRING" id="282683.SAMN04488105_10492"/>
<dbReference type="EMBL" id="FNAV01000004">
    <property type="protein sequence ID" value="SDE48451.1"/>
    <property type="molecule type" value="Genomic_DNA"/>
</dbReference>
<dbReference type="InterPro" id="IPR005117">
    <property type="entry name" value="NiRdtase/SiRdtase_haem-b_fer"/>
</dbReference>
<keyword evidence="4" id="KW-0560">Oxidoreductase</keyword>
<keyword evidence="2" id="KW-0349">Heme</keyword>
<keyword evidence="1" id="KW-0004">4Fe-4S</keyword>
<dbReference type="InterPro" id="IPR051329">
    <property type="entry name" value="NIR_SIR_4Fe-4S"/>
</dbReference>